<evidence type="ECO:0000256" key="1">
    <source>
        <dbReference type="SAM" id="MobiDB-lite"/>
    </source>
</evidence>
<reference evidence="3" key="1">
    <citation type="submission" date="2024-01" db="EMBL/GenBank/DDBJ databases">
        <authorList>
            <person name="Webb A."/>
        </authorList>
    </citation>
    <scope>NUCLEOTIDE SEQUENCE</scope>
    <source>
        <strain evidence="3">Pm1</strain>
    </source>
</reference>
<feature type="region of interest" description="Disordered" evidence="1">
    <location>
        <begin position="93"/>
        <end position="135"/>
    </location>
</feature>
<name>A0AAV1TF98_9STRA</name>
<gene>
    <name evidence="3" type="ORF">PM001_LOCUS6291</name>
</gene>
<dbReference type="AlphaFoldDB" id="A0AAV1TF98"/>
<evidence type="ECO:0000259" key="2">
    <source>
        <dbReference type="Pfam" id="PF25597"/>
    </source>
</evidence>
<dbReference type="Pfam" id="PF25597">
    <property type="entry name" value="SH3_retrovirus"/>
    <property type="match status" value="1"/>
</dbReference>
<accession>A0AAV1TF98</accession>
<comment type="caution">
    <text evidence="3">The sequence shown here is derived from an EMBL/GenBank/DDBJ whole genome shotgun (WGS) entry which is preliminary data.</text>
</comment>
<dbReference type="Proteomes" id="UP001162060">
    <property type="component" value="Unassembled WGS sequence"/>
</dbReference>
<dbReference type="EMBL" id="CAKLBY020000050">
    <property type="protein sequence ID" value="CAK7919896.1"/>
    <property type="molecule type" value="Genomic_DNA"/>
</dbReference>
<evidence type="ECO:0000313" key="3">
    <source>
        <dbReference type="EMBL" id="CAK7919896.1"/>
    </source>
</evidence>
<organism evidence="3 4">
    <name type="scientific">Peronospora matthiolae</name>
    <dbReference type="NCBI Taxonomy" id="2874970"/>
    <lineage>
        <taxon>Eukaryota</taxon>
        <taxon>Sar</taxon>
        <taxon>Stramenopiles</taxon>
        <taxon>Oomycota</taxon>
        <taxon>Peronosporomycetes</taxon>
        <taxon>Peronosporales</taxon>
        <taxon>Peronosporaceae</taxon>
        <taxon>Peronospora</taxon>
    </lineage>
</organism>
<proteinExistence type="predicted"/>
<evidence type="ECO:0000313" key="4">
    <source>
        <dbReference type="Proteomes" id="UP001162060"/>
    </source>
</evidence>
<sequence length="135" mass="15559">MRVFECQAYILTPREKRLKWHPKDLVGVFMGYEEASKDYRVYDIEAGQVVISRDITFDESAFDFSMDRSSDDDEDAELELNLLAIKDDDVRKTTYKQTGKRKSEASTGTSRSSCHQTGLEQASAPERVSNRHQKR</sequence>
<feature type="compositionally biased region" description="Polar residues" evidence="1">
    <location>
        <begin position="105"/>
        <end position="120"/>
    </location>
</feature>
<feature type="domain" description="Retroviral polymerase SH3-like" evidence="2">
    <location>
        <begin position="6"/>
        <end position="67"/>
    </location>
</feature>
<protein>
    <recommendedName>
        <fullName evidence="2">Retroviral polymerase SH3-like domain-containing protein</fullName>
    </recommendedName>
</protein>
<dbReference type="InterPro" id="IPR057670">
    <property type="entry name" value="SH3_retrovirus"/>
</dbReference>